<evidence type="ECO:0000313" key="1">
    <source>
        <dbReference type="Proteomes" id="UP000887579"/>
    </source>
</evidence>
<sequence>MYIHIFLTTSNLALFNPSANGVVEKIPRKRTSLLTFIKTVGSSSVRRRFYIAAQEKVQPTQPQQLPSYPTGTQPSSRCRDTKFDIDPRIRASVDRLSVPKKRPESASKTDRRHAASEVPPRQQPFTRTLRSYKPPTGTTPMKPLTRPKSFLFGQSQRSQAK</sequence>
<organism evidence="1 2">
    <name type="scientific">Panagrolaimus sp. ES5</name>
    <dbReference type="NCBI Taxonomy" id="591445"/>
    <lineage>
        <taxon>Eukaryota</taxon>
        <taxon>Metazoa</taxon>
        <taxon>Ecdysozoa</taxon>
        <taxon>Nematoda</taxon>
        <taxon>Chromadorea</taxon>
        <taxon>Rhabditida</taxon>
        <taxon>Tylenchina</taxon>
        <taxon>Panagrolaimomorpha</taxon>
        <taxon>Panagrolaimoidea</taxon>
        <taxon>Panagrolaimidae</taxon>
        <taxon>Panagrolaimus</taxon>
    </lineage>
</organism>
<protein>
    <submittedName>
        <fullName evidence="2">Uncharacterized protein</fullName>
    </submittedName>
</protein>
<reference evidence="2" key="1">
    <citation type="submission" date="2022-11" db="UniProtKB">
        <authorList>
            <consortium name="WormBaseParasite"/>
        </authorList>
    </citation>
    <scope>IDENTIFICATION</scope>
</reference>
<accession>A0AC34G8X7</accession>
<dbReference type="Proteomes" id="UP000887579">
    <property type="component" value="Unplaced"/>
</dbReference>
<dbReference type="WBParaSite" id="ES5_v2.g26002.t1">
    <property type="protein sequence ID" value="ES5_v2.g26002.t1"/>
    <property type="gene ID" value="ES5_v2.g26002"/>
</dbReference>
<evidence type="ECO:0000313" key="2">
    <source>
        <dbReference type="WBParaSite" id="ES5_v2.g26002.t1"/>
    </source>
</evidence>
<proteinExistence type="predicted"/>
<name>A0AC34G8X7_9BILA</name>